<dbReference type="InterPro" id="IPR002562">
    <property type="entry name" value="3'-5'_exonuclease_dom"/>
</dbReference>
<gene>
    <name evidence="2" type="ORF">F0145_00340</name>
</gene>
<keyword evidence="3" id="KW-1185">Reference proteome</keyword>
<reference evidence="2 3" key="1">
    <citation type="submission" date="2019-09" db="EMBL/GenBank/DDBJ databases">
        <title>Genome sequence and assembly of Adhaeribacter sp.</title>
        <authorList>
            <person name="Chhetri G."/>
        </authorList>
    </citation>
    <scope>NUCLEOTIDE SEQUENCE [LARGE SCALE GENOMIC DNA]</scope>
    <source>
        <strain evidence="2 3">DK36</strain>
    </source>
</reference>
<dbReference type="Pfam" id="PF01612">
    <property type="entry name" value="DNA_pol_A_exo1"/>
    <property type="match status" value="1"/>
</dbReference>
<dbReference type="InterPro" id="IPR051086">
    <property type="entry name" value="RNase_D-like"/>
</dbReference>
<organism evidence="2 3">
    <name type="scientific">Adhaeribacter rhizoryzae</name>
    <dbReference type="NCBI Taxonomy" id="2607907"/>
    <lineage>
        <taxon>Bacteria</taxon>
        <taxon>Pseudomonadati</taxon>
        <taxon>Bacteroidota</taxon>
        <taxon>Cytophagia</taxon>
        <taxon>Cytophagales</taxon>
        <taxon>Hymenobacteraceae</taxon>
        <taxon>Adhaeribacter</taxon>
    </lineage>
</organism>
<dbReference type="CDD" id="cd06142">
    <property type="entry name" value="RNaseD_exo"/>
    <property type="match status" value="1"/>
</dbReference>
<dbReference type="AlphaFoldDB" id="A0A5M6DUG6"/>
<evidence type="ECO:0000313" key="2">
    <source>
        <dbReference type="EMBL" id="KAA5549085.1"/>
    </source>
</evidence>
<dbReference type="Proteomes" id="UP000323426">
    <property type="component" value="Unassembled WGS sequence"/>
</dbReference>
<dbReference type="InterPro" id="IPR010997">
    <property type="entry name" value="HRDC-like_sf"/>
</dbReference>
<protein>
    <submittedName>
        <fullName evidence="2">Ribonuclease D</fullName>
    </submittedName>
</protein>
<dbReference type="SUPFAM" id="SSF53098">
    <property type="entry name" value="Ribonuclease H-like"/>
    <property type="match status" value="1"/>
</dbReference>
<dbReference type="GO" id="GO:0003676">
    <property type="term" value="F:nucleic acid binding"/>
    <property type="evidence" value="ECO:0007669"/>
    <property type="project" value="InterPro"/>
</dbReference>
<dbReference type="SMART" id="SM00474">
    <property type="entry name" value="35EXOc"/>
    <property type="match status" value="1"/>
</dbReference>
<dbReference type="GO" id="GO:0006139">
    <property type="term" value="P:nucleobase-containing compound metabolic process"/>
    <property type="evidence" value="ECO:0007669"/>
    <property type="project" value="InterPro"/>
</dbReference>
<name>A0A5M6DUG6_9BACT</name>
<dbReference type="Gene3D" id="1.10.150.80">
    <property type="entry name" value="HRDC domain"/>
    <property type="match status" value="1"/>
</dbReference>
<dbReference type="InterPro" id="IPR036397">
    <property type="entry name" value="RNaseH_sf"/>
</dbReference>
<dbReference type="SUPFAM" id="SSF47819">
    <property type="entry name" value="HRDC-like"/>
    <property type="match status" value="1"/>
</dbReference>
<dbReference type="RefSeq" id="WP_150086080.1">
    <property type="nucleotide sequence ID" value="NZ_VWSF01000001.1"/>
</dbReference>
<dbReference type="Gene3D" id="3.30.420.10">
    <property type="entry name" value="Ribonuclease H-like superfamily/Ribonuclease H"/>
    <property type="match status" value="1"/>
</dbReference>
<evidence type="ECO:0000259" key="1">
    <source>
        <dbReference type="SMART" id="SM00474"/>
    </source>
</evidence>
<dbReference type="PANTHER" id="PTHR47649">
    <property type="entry name" value="RIBONUCLEASE D"/>
    <property type="match status" value="1"/>
</dbReference>
<feature type="domain" description="3'-5' exonuclease" evidence="1">
    <location>
        <begin position="13"/>
        <end position="180"/>
    </location>
</feature>
<accession>A0A5M6DUG6</accession>
<proteinExistence type="predicted"/>
<evidence type="ECO:0000313" key="3">
    <source>
        <dbReference type="Proteomes" id="UP000323426"/>
    </source>
</evidence>
<dbReference type="GO" id="GO:0000166">
    <property type="term" value="F:nucleotide binding"/>
    <property type="evidence" value="ECO:0007669"/>
    <property type="project" value="InterPro"/>
</dbReference>
<dbReference type="PANTHER" id="PTHR47649:SF1">
    <property type="entry name" value="RIBONUCLEASE D"/>
    <property type="match status" value="1"/>
</dbReference>
<comment type="caution">
    <text evidence="2">The sequence shown here is derived from an EMBL/GenBank/DDBJ whole genome shotgun (WGS) entry which is preliminary data.</text>
</comment>
<dbReference type="GO" id="GO:0008408">
    <property type="term" value="F:3'-5' exonuclease activity"/>
    <property type="evidence" value="ECO:0007669"/>
    <property type="project" value="InterPro"/>
</dbReference>
<sequence length="398" mass="45979">MAEVVAPLNGYAVKYISDDDAFQEAIAKLEKAPTLALDLEFDDNRYTYGLTLCLIQVADLDTCYLIDPFGITSLKPLWNIIQEPAVMKIFHSASNDILLLKKLGCQPRNILDTEIASKVLNYGRTSFANMMAALFNIEIDKSYQVSNWNIRPLFEEQLNYAAADVVYLHALKDRLLSQVELLNRLDWVQEECRLLEGIEQKGQTDRYLKLRGADRLTYFELYILKQLYDFRESLAIKLNKPSGSVIPNEVLVNLVLEPLTDYRDWQNTKGLMGRIKDHAHYKLFQKAYQEAEAQARALNISMERPPRPRRPDYLVTREEADRRKSRLQPVRLKIIEEYGEFTASLLFPQGLVNDYAEGKPLEIKKNYARQVVEPLIQHFMSEEILPDDKTPILSEQPE</sequence>
<dbReference type="InterPro" id="IPR012337">
    <property type="entry name" value="RNaseH-like_sf"/>
</dbReference>
<dbReference type="InterPro" id="IPR044876">
    <property type="entry name" value="HRDC_dom_sf"/>
</dbReference>
<dbReference type="EMBL" id="VWSF01000001">
    <property type="protein sequence ID" value="KAA5549085.1"/>
    <property type="molecule type" value="Genomic_DNA"/>
</dbReference>